<name>A0ABT5DH52_9BACT</name>
<evidence type="ECO:0000313" key="4">
    <source>
        <dbReference type="EMBL" id="MDC0712438.1"/>
    </source>
</evidence>
<dbReference type="Proteomes" id="UP001221838">
    <property type="component" value="Unassembled WGS sequence"/>
</dbReference>
<dbReference type="InterPro" id="IPR050194">
    <property type="entry name" value="Glycosyltransferase_grp1"/>
</dbReference>
<feature type="compositionally biased region" description="Basic and acidic residues" evidence="1">
    <location>
        <begin position="426"/>
        <end position="435"/>
    </location>
</feature>
<dbReference type="Pfam" id="PF00534">
    <property type="entry name" value="Glycos_transf_1"/>
    <property type="match status" value="1"/>
</dbReference>
<protein>
    <submittedName>
        <fullName evidence="4">Glycosyltransferase family 4 protein</fullName>
    </submittedName>
</protein>
<gene>
    <name evidence="4" type="ORF">POL68_28510</name>
</gene>
<dbReference type="Gene3D" id="3.40.50.2000">
    <property type="entry name" value="Glycogen Phosphorylase B"/>
    <property type="match status" value="2"/>
</dbReference>
<reference evidence="4 5" key="1">
    <citation type="submission" date="2022-11" db="EMBL/GenBank/DDBJ databases">
        <title>Minimal conservation of predation-associated metabolite biosynthetic gene clusters underscores biosynthetic potential of Myxococcota including descriptions for ten novel species: Archangium lansinium sp. nov., Myxococcus landrumus sp. nov., Nannocystis bai.</title>
        <authorList>
            <person name="Ahearne A."/>
            <person name="Stevens C."/>
            <person name="Dowd S."/>
        </authorList>
    </citation>
    <scope>NUCLEOTIDE SEQUENCE [LARGE SCALE GENOMIC DNA]</scope>
    <source>
        <strain evidence="4 5">NCWAL01</strain>
    </source>
</reference>
<dbReference type="CDD" id="cd03801">
    <property type="entry name" value="GT4_PimA-like"/>
    <property type="match status" value="1"/>
</dbReference>
<dbReference type="EMBL" id="JAQNDM010000002">
    <property type="protein sequence ID" value="MDC0712438.1"/>
    <property type="molecule type" value="Genomic_DNA"/>
</dbReference>
<evidence type="ECO:0000259" key="2">
    <source>
        <dbReference type="Pfam" id="PF00534"/>
    </source>
</evidence>
<evidence type="ECO:0000259" key="3">
    <source>
        <dbReference type="Pfam" id="PF13439"/>
    </source>
</evidence>
<feature type="domain" description="Glycosyltransferase subfamily 4-like N-terminal" evidence="3">
    <location>
        <begin position="115"/>
        <end position="215"/>
    </location>
</feature>
<keyword evidence="5" id="KW-1185">Reference proteome</keyword>
<dbReference type="PANTHER" id="PTHR45947">
    <property type="entry name" value="SULFOQUINOVOSYL TRANSFERASE SQD2"/>
    <property type="match status" value="1"/>
</dbReference>
<dbReference type="RefSeq" id="WP_272142568.1">
    <property type="nucleotide sequence ID" value="NZ_JAQNDM010000002.1"/>
</dbReference>
<dbReference type="SUPFAM" id="SSF53756">
    <property type="entry name" value="UDP-Glycosyltransferase/glycogen phosphorylase"/>
    <property type="match status" value="1"/>
</dbReference>
<comment type="caution">
    <text evidence="4">The sequence shown here is derived from an EMBL/GenBank/DDBJ whole genome shotgun (WGS) entry which is preliminary data.</text>
</comment>
<evidence type="ECO:0000256" key="1">
    <source>
        <dbReference type="SAM" id="MobiDB-lite"/>
    </source>
</evidence>
<accession>A0ABT5DH52</accession>
<feature type="region of interest" description="Disordered" evidence="1">
    <location>
        <begin position="414"/>
        <end position="449"/>
    </location>
</feature>
<dbReference type="PANTHER" id="PTHR45947:SF14">
    <property type="entry name" value="SLL1723 PROTEIN"/>
    <property type="match status" value="1"/>
</dbReference>
<sequence>MSRSVSGRSRRVAYLMSWFPAVTETFILYEILELERLGIEVEVFPLFGRHGTVRHPGASKLIARAHYRRMVSWALVSAQLYWLWHSPLRYLAAWWMALAGNRHSWGFFVRAFAVIPKAALFAREMQRLQIEHVHAHWATHPTLAALVIQRLTGLDFSFTCHAHDLFMDRTMLDQKLAAASFAVTISEFNRNMLVELYGEQAARKVTVVRCGVDPDIFRPRPRARGVHVPVILCVASLRDYKGHSHLIEACRQLKEEGKRFRCLLVGDGPLRRQLEAEAERAGVQREVEFLGSRRRNEVAALMARADVVVQPSVVAASGQMEGIPVSLMEALASEAPVVATRISAIPELILDEETGLLVPEKDARALCVALLRLLTDRHMAQRLGRNGRRRVLQHFNLRGNVVRLAESLAAGAALPPSPEEAASTPEKLKVREGRTSRRLRQRMRIEKSA</sequence>
<evidence type="ECO:0000313" key="5">
    <source>
        <dbReference type="Proteomes" id="UP001221838"/>
    </source>
</evidence>
<dbReference type="InterPro" id="IPR028098">
    <property type="entry name" value="Glyco_trans_4-like_N"/>
</dbReference>
<dbReference type="InterPro" id="IPR001296">
    <property type="entry name" value="Glyco_trans_1"/>
</dbReference>
<feature type="domain" description="Glycosyl transferase family 1" evidence="2">
    <location>
        <begin position="229"/>
        <end position="390"/>
    </location>
</feature>
<organism evidence="4 5">
    <name type="scientific">Stigmatella ashevillensis</name>
    <dbReference type="NCBI Taxonomy" id="2995309"/>
    <lineage>
        <taxon>Bacteria</taxon>
        <taxon>Pseudomonadati</taxon>
        <taxon>Myxococcota</taxon>
        <taxon>Myxococcia</taxon>
        <taxon>Myxococcales</taxon>
        <taxon>Cystobacterineae</taxon>
        <taxon>Archangiaceae</taxon>
        <taxon>Stigmatella</taxon>
    </lineage>
</organism>
<proteinExistence type="predicted"/>
<feature type="compositionally biased region" description="Low complexity" evidence="1">
    <location>
        <begin position="414"/>
        <end position="423"/>
    </location>
</feature>
<dbReference type="Pfam" id="PF13439">
    <property type="entry name" value="Glyco_transf_4"/>
    <property type="match status" value="1"/>
</dbReference>